<dbReference type="SUPFAM" id="SSF53720">
    <property type="entry name" value="ALDH-like"/>
    <property type="match status" value="1"/>
</dbReference>
<dbReference type="InterPro" id="IPR016162">
    <property type="entry name" value="Ald_DH_N"/>
</dbReference>
<dbReference type="PANTHER" id="PTHR42991:SF1">
    <property type="entry name" value="ALDEHYDE DEHYDROGENASE"/>
    <property type="match status" value="1"/>
</dbReference>
<dbReference type="RefSeq" id="WP_377909416.1">
    <property type="nucleotide sequence ID" value="NZ_JBHSGK010000009.1"/>
</dbReference>
<keyword evidence="5" id="KW-1185">Reference proteome</keyword>
<gene>
    <name evidence="4" type="ORF">ACFO4L_09430</name>
</gene>
<dbReference type="Proteomes" id="UP001595896">
    <property type="component" value="Unassembled WGS sequence"/>
</dbReference>
<dbReference type="Gene3D" id="3.40.605.10">
    <property type="entry name" value="Aldehyde Dehydrogenase, Chain A, domain 1"/>
    <property type="match status" value="1"/>
</dbReference>
<name>A0ABV9NTZ6_9BACI</name>
<evidence type="ECO:0000256" key="1">
    <source>
        <dbReference type="ARBA" id="ARBA00009986"/>
    </source>
</evidence>
<comment type="similarity">
    <text evidence="1">Belongs to the aldehyde dehydrogenase family.</text>
</comment>
<sequence>MQLTETTRGWFLNGEETYVDKTYDIFHPHTEDKLAQVPDSTPDMMKQAIEAAHAAFPKLKKLTKKERADMLFKAASFIEQEKEEVALTISKEACKPLKASLAEVDRTVQTLQFAGEEAKRLDGEYLSLDAAAGGEGRDAYTIFQPIGVIGAITPFNFPLNLTVHKVGPALAAGNPIIIKPSEQTPLSALYLAKVLTKSGFPKGALSVVPGDGVSLGKVLLEDDRVKKISFTGSPEVGKLIKSQAGLKRVTLELGSNSPMYVDRSITDVETVAQKAVQGAFAYNGQVCLSTQRIYVHEEVASSFKKAFVTFTEKLRFGAPEEQETDVSSLINKRSQERVFKWIGEAVEQGASLLTGGEKKDNGITPAVLERVPATASISCAEVFGPVVLINEVRDSQEALEAMNDSHYGLNAGVFTNNLSQAMQMAHELETGQVLINDVPTLRFDHMPYGGVKQSGYGREGVKYAMREMAELKMISINYQS</sequence>
<keyword evidence="2" id="KW-0560">Oxidoreductase</keyword>
<dbReference type="InterPro" id="IPR016163">
    <property type="entry name" value="Ald_DH_C"/>
</dbReference>
<evidence type="ECO:0000313" key="4">
    <source>
        <dbReference type="EMBL" id="MFC4736803.1"/>
    </source>
</evidence>
<dbReference type="Pfam" id="PF00171">
    <property type="entry name" value="Aldedh"/>
    <property type="match status" value="1"/>
</dbReference>
<organism evidence="4 5">
    <name type="scientific">Bacillus daqingensis</name>
    <dbReference type="NCBI Taxonomy" id="872396"/>
    <lineage>
        <taxon>Bacteria</taxon>
        <taxon>Bacillati</taxon>
        <taxon>Bacillota</taxon>
        <taxon>Bacilli</taxon>
        <taxon>Bacillales</taxon>
        <taxon>Bacillaceae</taxon>
        <taxon>Bacillus</taxon>
    </lineage>
</organism>
<proteinExistence type="inferred from homology"/>
<reference evidence="5" key="1">
    <citation type="journal article" date="2019" name="Int. J. Syst. Evol. Microbiol.">
        <title>The Global Catalogue of Microorganisms (GCM) 10K type strain sequencing project: providing services to taxonomists for standard genome sequencing and annotation.</title>
        <authorList>
            <consortium name="The Broad Institute Genomics Platform"/>
            <consortium name="The Broad Institute Genome Sequencing Center for Infectious Disease"/>
            <person name="Wu L."/>
            <person name="Ma J."/>
        </authorList>
    </citation>
    <scope>NUCLEOTIDE SEQUENCE [LARGE SCALE GENOMIC DNA]</scope>
    <source>
        <strain evidence="5">JCM 12165</strain>
    </source>
</reference>
<feature type="domain" description="Aldehyde dehydrogenase" evidence="3">
    <location>
        <begin position="21"/>
        <end position="474"/>
    </location>
</feature>
<comment type="caution">
    <text evidence="4">The sequence shown here is derived from an EMBL/GenBank/DDBJ whole genome shotgun (WGS) entry which is preliminary data.</text>
</comment>
<dbReference type="EMBL" id="JBHSGK010000009">
    <property type="protein sequence ID" value="MFC4736803.1"/>
    <property type="molecule type" value="Genomic_DNA"/>
</dbReference>
<evidence type="ECO:0000313" key="5">
    <source>
        <dbReference type="Proteomes" id="UP001595896"/>
    </source>
</evidence>
<dbReference type="Gene3D" id="3.40.309.10">
    <property type="entry name" value="Aldehyde Dehydrogenase, Chain A, domain 2"/>
    <property type="match status" value="1"/>
</dbReference>
<protein>
    <submittedName>
        <fullName evidence="4">Aldehyde dehydrogenase family protein</fullName>
    </submittedName>
</protein>
<dbReference type="InterPro" id="IPR015590">
    <property type="entry name" value="Aldehyde_DH_dom"/>
</dbReference>
<evidence type="ECO:0000259" key="3">
    <source>
        <dbReference type="Pfam" id="PF00171"/>
    </source>
</evidence>
<accession>A0ABV9NTZ6</accession>
<evidence type="ECO:0000256" key="2">
    <source>
        <dbReference type="ARBA" id="ARBA00023002"/>
    </source>
</evidence>
<dbReference type="InterPro" id="IPR016161">
    <property type="entry name" value="Ald_DH/histidinol_DH"/>
</dbReference>
<dbReference type="InterPro" id="IPR051020">
    <property type="entry name" value="ALDH-related_metabolic_enz"/>
</dbReference>
<dbReference type="PANTHER" id="PTHR42991">
    <property type="entry name" value="ALDEHYDE DEHYDROGENASE"/>
    <property type="match status" value="1"/>
</dbReference>